<reference evidence="1" key="1">
    <citation type="submission" date="2020-02" db="EMBL/GenBank/DDBJ databases">
        <authorList>
            <person name="Meier V. D."/>
        </authorList>
    </citation>
    <scope>NUCLEOTIDE SEQUENCE</scope>
    <source>
        <strain evidence="1">AVDCRST_MAG01</strain>
    </source>
</reference>
<dbReference type="EMBL" id="CADCUW010000321">
    <property type="protein sequence ID" value="CAA9421419.1"/>
    <property type="molecule type" value="Genomic_DNA"/>
</dbReference>
<dbReference type="AlphaFoldDB" id="A0A6J4PT06"/>
<sequence length="44" mass="4539">AVRSRRCFRGGQRFFGQVGCDSGPDGGAVLLRAPDHGAHTGDPG</sequence>
<accession>A0A6J4PT06</accession>
<organism evidence="1">
    <name type="scientific">uncultured Rubrobacteraceae bacterium</name>
    <dbReference type="NCBI Taxonomy" id="349277"/>
    <lineage>
        <taxon>Bacteria</taxon>
        <taxon>Bacillati</taxon>
        <taxon>Actinomycetota</taxon>
        <taxon>Rubrobacteria</taxon>
        <taxon>Rubrobacterales</taxon>
        <taxon>Rubrobacteraceae</taxon>
        <taxon>environmental samples</taxon>
    </lineage>
</organism>
<proteinExistence type="predicted"/>
<feature type="non-terminal residue" evidence="1">
    <location>
        <position position="1"/>
    </location>
</feature>
<evidence type="ECO:0000313" key="1">
    <source>
        <dbReference type="EMBL" id="CAA9421419.1"/>
    </source>
</evidence>
<protein>
    <submittedName>
        <fullName evidence="1">Uncharacterized protein</fullName>
    </submittedName>
</protein>
<gene>
    <name evidence="1" type="ORF">AVDCRST_MAG01-01-2305</name>
</gene>
<name>A0A6J4PT06_9ACTN</name>
<feature type="non-terminal residue" evidence="1">
    <location>
        <position position="44"/>
    </location>
</feature>